<dbReference type="AlphaFoldDB" id="A0A7Y0ASS3"/>
<dbReference type="Proteomes" id="UP000541470">
    <property type="component" value="Unassembled WGS sequence"/>
</dbReference>
<evidence type="ECO:0000313" key="2">
    <source>
        <dbReference type="EMBL" id="NML72828.1"/>
    </source>
</evidence>
<name>A0A7Y0ASS3_9HYPH</name>
<dbReference type="InterPro" id="IPR011008">
    <property type="entry name" value="Dimeric_a/b-barrel"/>
</dbReference>
<organism evidence="2 3">
    <name type="scientific">Rhizobium terricola</name>
    <dbReference type="NCBI Taxonomy" id="2728849"/>
    <lineage>
        <taxon>Bacteria</taxon>
        <taxon>Pseudomonadati</taxon>
        <taxon>Pseudomonadota</taxon>
        <taxon>Alphaproteobacteria</taxon>
        <taxon>Hyphomicrobiales</taxon>
        <taxon>Rhizobiaceae</taxon>
        <taxon>Rhizobium/Agrobacterium group</taxon>
        <taxon>Rhizobium</taxon>
    </lineage>
</organism>
<comment type="caution">
    <text evidence="2">The sequence shown here is derived from an EMBL/GenBank/DDBJ whole genome shotgun (WGS) entry which is preliminary data.</text>
</comment>
<gene>
    <name evidence="2" type="ORF">HHL25_01685</name>
</gene>
<proteinExistence type="predicted"/>
<dbReference type="InterPro" id="IPR007138">
    <property type="entry name" value="ABM_dom"/>
</dbReference>
<keyword evidence="3" id="KW-1185">Reference proteome</keyword>
<feature type="domain" description="ABM" evidence="1">
    <location>
        <begin position="5"/>
        <end position="60"/>
    </location>
</feature>
<sequence>MTAFNIVRFKIKPGMEETFLAAHKNIAGDWAGLRHANIIRTGEGRYCIVAEWDDMDVLAAARPLMIATLDTFRDALMDLGDGLGVTDAVSGPVVLAAK</sequence>
<evidence type="ECO:0000313" key="3">
    <source>
        <dbReference type="Proteomes" id="UP000541470"/>
    </source>
</evidence>
<evidence type="ECO:0000259" key="1">
    <source>
        <dbReference type="Pfam" id="PF03992"/>
    </source>
</evidence>
<dbReference type="SUPFAM" id="SSF54909">
    <property type="entry name" value="Dimeric alpha+beta barrel"/>
    <property type="match status" value="1"/>
</dbReference>
<dbReference type="EMBL" id="JABBGK010000001">
    <property type="protein sequence ID" value="NML72828.1"/>
    <property type="molecule type" value="Genomic_DNA"/>
</dbReference>
<dbReference type="RefSeq" id="WP_169586638.1">
    <property type="nucleotide sequence ID" value="NZ_JABBGK010000001.1"/>
</dbReference>
<accession>A0A7Y0ASS3</accession>
<protein>
    <submittedName>
        <fullName evidence="2">DUF718 domain-containing protein</fullName>
    </submittedName>
</protein>
<dbReference type="Pfam" id="PF03992">
    <property type="entry name" value="ABM"/>
    <property type="match status" value="1"/>
</dbReference>
<reference evidence="2 3" key="1">
    <citation type="submission" date="2020-04" db="EMBL/GenBank/DDBJ databases">
        <title>Rhizobium sp. S-51 isolated from soil.</title>
        <authorList>
            <person name="Dahal R.H."/>
        </authorList>
    </citation>
    <scope>NUCLEOTIDE SEQUENCE [LARGE SCALE GENOMIC DNA]</scope>
    <source>
        <strain evidence="2 3">S-51</strain>
    </source>
</reference>